<dbReference type="KEGG" id="aall:I6G90_20905"/>
<dbReference type="RefSeq" id="WP_042012781.1">
    <property type="nucleotide sequence ID" value="NZ_CAWOOK010000057.1"/>
</dbReference>
<dbReference type="GeneID" id="60788122"/>
<feature type="chain" id="PRO_5044546948" evidence="2">
    <location>
        <begin position="31"/>
        <end position="133"/>
    </location>
</feature>
<dbReference type="InterPro" id="IPR020240">
    <property type="entry name" value="UPF0412_YaaI"/>
</dbReference>
<evidence type="ECO:0000313" key="5">
    <source>
        <dbReference type="Proteomes" id="UP000595101"/>
    </source>
</evidence>
<evidence type="ECO:0000256" key="2">
    <source>
        <dbReference type="SAM" id="SignalP"/>
    </source>
</evidence>
<accession>A0A0T6UKE2</accession>
<proteinExistence type="predicted"/>
<keyword evidence="1 2" id="KW-0732">Signal</keyword>
<reference evidence="3 5" key="1">
    <citation type="submission" date="2020-12" db="EMBL/GenBank/DDBJ databases">
        <title>FDA dAtabase for Regulatory Grade micrObial Sequences (FDA-ARGOS): Supporting development and validation of Infectious Disease Dx tests.</title>
        <authorList>
            <person name="Sproer C."/>
            <person name="Gronow S."/>
            <person name="Severitt S."/>
            <person name="Schroder I."/>
            <person name="Tallon L."/>
            <person name="Sadzewicz L."/>
            <person name="Zhao X."/>
            <person name="Boylan J."/>
            <person name="Ott S."/>
            <person name="Bowen H."/>
            <person name="Vavikolanu K."/>
            <person name="Mehta A."/>
            <person name="Aluvathingal J."/>
            <person name="Nadendla S."/>
            <person name="Lowell S."/>
            <person name="Myers T."/>
            <person name="Yan Y."/>
            <person name="Sichtig H."/>
        </authorList>
    </citation>
    <scope>NUCLEOTIDE SEQUENCE [LARGE SCALE GENOMIC DNA]</scope>
    <source>
        <strain evidence="3 5">FDAARGOS_933</strain>
    </source>
</reference>
<name>A0A0T6UKE2_9GAMM</name>
<reference evidence="4 6" key="2">
    <citation type="submission" date="2023-10" db="EMBL/GenBank/DDBJ databases">
        <title>Genome analysis of psychrotrophic aerobic bacterium Aeromonas allosaccharophila BIM B-1809 isolated from infected fish.</title>
        <authorList>
            <person name="Leanovich S.I."/>
            <person name="Sidarenka A.V."/>
            <person name="Akhremchuk A.E."/>
            <person name="Sikolenko M.A."/>
            <person name="Valentovich L.N."/>
        </authorList>
    </citation>
    <scope>NUCLEOTIDE SEQUENCE [LARGE SCALE GENOMIC DNA]</scope>
    <source>
        <strain evidence="4 6">BIM B-1809</strain>
    </source>
</reference>
<gene>
    <name evidence="3" type="ORF">I6G90_20905</name>
    <name evidence="4" type="ORF">RY972_16820</name>
</gene>
<evidence type="ECO:0000313" key="6">
    <source>
        <dbReference type="Proteomes" id="UP001302667"/>
    </source>
</evidence>
<dbReference type="AlphaFoldDB" id="A0A0T6UKE2"/>
<protein>
    <submittedName>
        <fullName evidence="3">DUF2541 family protein</fullName>
    </submittedName>
</protein>
<sequence>MSLNSIWRKACSGRALFGALLLVAASACQAGDDQFTLGRTILLGIGDHGATIPMVACRQTKYIKVKAERDLTLDRIVVTYGSNRTKTIKFDRDMRADKETEWKSLGSRVCVKRLEVYGNSEGSKAGVKVFGRK</sequence>
<dbReference type="EMBL" id="CP136584">
    <property type="protein sequence ID" value="WOE65689.1"/>
    <property type="molecule type" value="Genomic_DNA"/>
</dbReference>
<evidence type="ECO:0000313" key="3">
    <source>
        <dbReference type="EMBL" id="QPR54810.1"/>
    </source>
</evidence>
<organism evidence="3 5">
    <name type="scientific">Aeromonas allosaccharophila</name>
    <dbReference type="NCBI Taxonomy" id="656"/>
    <lineage>
        <taxon>Bacteria</taxon>
        <taxon>Pseudomonadati</taxon>
        <taxon>Pseudomonadota</taxon>
        <taxon>Gammaproteobacteria</taxon>
        <taxon>Aeromonadales</taxon>
        <taxon>Aeromonadaceae</taxon>
        <taxon>Aeromonas</taxon>
    </lineage>
</organism>
<dbReference type="Pfam" id="PF10807">
    <property type="entry name" value="DUF2541"/>
    <property type="match status" value="1"/>
</dbReference>
<dbReference type="EMBL" id="CP065745">
    <property type="protein sequence ID" value="QPR54810.1"/>
    <property type="molecule type" value="Genomic_DNA"/>
</dbReference>
<evidence type="ECO:0000313" key="4">
    <source>
        <dbReference type="EMBL" id="WOE65689.1"/>
    </source>
</evidence>
<feature type="signal peptide" evidence="2">
    <location>
        <begin position="1"/>
        <end position="30"/>
    </location>
</feature>
<dbReference type="Proteomes" id="UP001302667">
    <property type="component" value="Chromosome"/>
</dbReference>
<dbReference type="Proteomes" id="UP000595101">
    <property type="component" value="Chromosome"/>
</dbReference>
<keyword evidence="6" id="KW-1185">Reference proteome</keyword>
<evidence type="ECO:0000256" key="1">
    <source>
        <dbReference type="ARBA" id="ARBA00022729"/>
    </source>
</evidence>